<evidence type="ECO:0000256" key="3">
    <source>
        <dbReference type="ARBA" id="ARBA00004679"/>
    </source>
</evidence>
<feature type="domain" description="Phosphofructokinase" evidence="16">
    <location>
        <begin position="38"/>
        <end position="314"/>
    </location>
</feature>
<dbReference type="GO" id="GO:0070095">
    <property type="term" value="F:fructose-6-phosphate binding"/>
    <property type="evidence" value="ECO:0007669"/>
    <property type="project" value="TreeGrafter"/>
</dbReference>
<feature type="binding site" description="in other chain" evidence="14">
    <location>
        <begin position="288"/>
        <end position="291"/>
    </location>
    <ligand>
        <name>substrate</name>
        <note>ligand shared between dimeric partners</note>
    </ligand>
</feature>
<evidence type="ECO:0000313" key="17">
    <source>
        <dbReference type="EMBL" id="ABP37675.1"/>
    </source>
</evidence>
<comment type="pathway">
    <text evidence="3 14">Carbohydrate degradation; glycolysis; D-glyceraldehyde 3-phosphate and glycerone phosphate from D-glucose: step 3/4.</text>
</comment>
<dbReference type="Gene3D" id="3.40.50.460">
    <property type="entry name" value="Phosphofructokinase domain"/>
    <property type="match status" value="1"/>
</dbReference>
<dbReference type="GO" id="GO:0005524">
    <property type="term" value="F:ATP binding"/>
    <property type="evidence" value="ECO:0007669"/>
    <property type="project" value="UniProtKB-UniRule"/>
</dbReference>
<evidence type="ECO:0000256" key="12">
    <source>
        <dbReference type="ARBA" id="ARBA00023152"/>
    </source>
</evidence>
<feature type="binding site" evidence="14">
    <location>
        <position position="46"/>
    </location>
    <ligand>
        <name>ATP</name>
        <dbReference type="ChEBI" id="CHEBI:30616"/>
    </ligand>
</feature>
<dbReference type="FunFam" id="3.40.50.460:FF:000002">
    <property type="entry name" value="ATP-dependent 6-phosphofructokinase"/>
    <property type="match status" value="1"/>
</dbReference>
<dbReference type="Pfam" id="PF00365">
    <property type="entry name" value="PFK"/>
    <property type="match status" value="1"/>
</dbReference>
<comment type="similarity">
    <text evidence="14">Belongs to the phosphofructokinase type A (PFKA) family. ATP-dependent PFK group I subfamily. Prokaryotic clade 'B1' sub-subfamily.</text>
</comment>
<dbReference type="EC" id="2.7.1.11" evidence="14"/>
<comment type="activity regulation">
    <text evidence="14">Allosterically activated by ADP and other diphosphonucleosides, and allosterically inhibited by phosphoenolpyruvate.</text>
</comment>
<dbReference type="GO" id="GO:0061621">
    <property type="term" value="P:canonical glycolysis"/>
    <property type="evidence" value="ECO:0007669"/>
    <property type="project" value="TreeGrafter"/>
</dbReference>
<evidence type="ECO:0000256" key="2">
    <source>
        <dbReference type="ARBA" id="ARBA00004496"/>
    </source>
</evidence>
<reference evidence="17" key="1">
    <citation type="submission" date="2007-03" db="EMBL/GenBank/DDBJ databases">
        <title>Complete sequence of Prosthecochloris vibrioformis DSM 265.</title>
        <authorList>
            <consortium name="US DOE Joint Genome Institute"/>
            <person name="Copeland A."/>
            <person name="Lucas S."/>
            <person name="Lapidus A."/>
            <person name="Barry K."/>
            <person name="Detter J.C."/>
            <person name="Glavina del Rio T."/>
            <person name="Hammon N."/>
            <person name="Israni S."/>
            <person name="Pitluck S."/>
            <person name="Schmutz J."/>
            <person name="Larimer F."/>
            <person name="Land M."/>
            <person name="Hauser L."/>
            <person name="Mikhailova N."/>
            <person name="Li T."/>
            <person name="Overmann J."/>
            <person name="Schuster S.C."/>
            <person name="Bryant D.A."/>
            <person name="Richardson P."/>
        </authorList>
    </citation>
    <scope>NUCLEOTIDE SEQUENCE [LARGE SCALE GENOMIC DNA]</scope>
    <source>
        <strain evidence="17">DSM 265</strain>
    </source>
</reference>
<keyword evidence="6 14" id="KW-0808">Transferase</keyword>
<dbReference type="PANTHER" id="PTHR13697:SF4">
    <property type="entry name" value="ATP-DEPENDENT 6-PHOSPHOFRUCTOKINASE"/>
    <property type="match status" value="1"/>
</dbReference>
<comment type="subcellular location">
    <subcellularLocation>
        <location evidence="2 14">Cytoplasm</location>
    </subcellularLocation>
</comment>
<dbReference type="eggNOG" id="COG0205">
    <property type="taxonomic scope" value="Bacteria"/>
</dbReference>
<evidence type="ECO:0000256" key="6">
    <source>
        <dbReference type="ARBA" id="ARBA00022679"/>
    </source>
</evidence>
<dbReference type="GO" id="GO:0016208">
    <property type="term" value="F:AMP binding"/>
    <property type="evidence" value="ECO:0007669"/>
    <property type="project" value="TreeGrafter"/>
</dbReference>
<feature type="active site" description="Proton acceptor" evidence="14">
    <location>
        <position position="163"/>
    </location>
</feature>
<dbReference type="InterPro" id="IPR035966">
    <property type="entry name" value="PKF_sf"/>
</dbReference>
<keyword evidence="10 14" id="KW-0067">ATP-binding</keyword>
<dbReference type="GO" id="GO:0003872">
    <property type="term" value="F:6-phosphofructokinase activity"/>
    <property type="evidence" value="ECO:0007669"/>
    <property type="project" value="UniProtKB-UniRule"/>
</dbReference>
<protein>
    <recommendedName>
        <fullName evidence="14">ATP-dependent 6-phosphofructokinase</fullName>
        <shortName evidence="14">ATP-PFK</shortName>
        <shortName evidence="14">Phosphofructokinase</shortName>
        <ecNumber evidence="14">2.7.1.11</ecNumber>
    </recommendedName>
    <alternativeName>
        <fullName evidence="14">Phosphohexokinase</fullName>
    </alternativeName>
</protein>
<dbReference type="InterPro" id="IPR015912">
    <property type="entry name" value="Phosphofructokinase_CS"/>
</dbReference>
<sequence>MKGQPRLRESRTLHPPMATMTRKSDNDQLSFTSGRIKKIGILTSGGDAPGMNAAIRAATRSAIAAGREAVGILRGYQGMIDGDFIPLQSTDVSGILQLGGTMLKTARCKEFRTPEGRRRAKEQLTAAAIDAVIVIGGDGSFTGAWVMSQECDIPFVGIPATIDNDMYGTDYTIGYETALNSVVCAVDKIKDTARSHGRIFFIEVMGHEAGLLALNSGIACGAEVILIPESKAQHEELQKFLEKGYRDKESSGIVMVAEGDEAGGALHIAEQIRRDHPDLDVRISILGHIQRGGSPVARDRINATRMGIAAVDALLNDQKSIMIGLDNNRIVHVTFNKAVKMNHSIDTGLLEVHNLLNGM</sequence>
<dbReference type="NCBIfam" id="TIGR02482">
    <property type="entry name" value="PFKA_ATP"/>
    <property type="match status" value="1"/>
</dbReference>
<feature type="binding site" evidence="14">
    <location>
        <position position="198"/>
    </location>
    <ligand>
        <name>substrate</name>
        <note>ligand shared between dimeric partners</note>
    </ligand>
</feature>
<feature type="compositionally biased region" description="Basic and acidic residues" evidence="15">
    <location>
        <begin position="1"/>
        <end position="12"/>
    </location>
</feature>
<evidence type="ECO:0000256" key="10">
    <source>
        <dbReference type="ARBA" id="ARBA00022840"/>
    </source>
</evidence>
<dbReference type="InterPro" id="IPR012828">
    <property type="entry name" value="PFKA_ATP_prok"/>
</dbReference>
<feature type="binding site" evidence="14">
    <location>
        <position position="138"/>
    </location>
    <ligand>
        <name>Mg(2+)</name>
        <dbReference type="ChEBI" id="CHEBI:18420"/>
        <note>catalytic</note>
    </ligand>
</feature>
<dbReference type="AlphaFoldDB" id="A4SGR6"/>
<evidence type="ECO:0000256" key="5">
    <source>
        <dbReference type="ARBA" id="ARBA00022533"/>
    </source>
</evidence>
<dbReference type="KEGG" id="pvi:Cvib_1665"/>
<dbReference type="GO" id="GO:0030388">
    <property type="term" value="P:fructose 1,6-bisphosphate metabolic process"/>
    <property type="evidence" value="ECO:0007669"/>
    <property type="project" value="TreeGrafter"/>
</dbReference>
<keyword evidence="9 14" id="KW-0418">Kinase</keyword>
<dbReference type="Gene3D" id="3.40.50.450">
    <property type="match status" value="1"/>
</dbReference>
<evidence type="ECO:0000256" key="13">
    <source>
        <dbReference type="ARBA" id="ARBA00048070"/>
    </source>
</evidence>
<comment type="catalytic activity">
    <reaction evidence="13 14">
        <text>beta-D-fructose 6-phosphate + ATP = beta-D-fructose 1,6-bisphosphate + ADP + H(+)</text>
        <dbReference type="Rhea" id="RHEA:16109"/>
        <dbReference type="ChEBI" id="CHEBI:15378"/>
        <dbReference type="ChEBI" id="CHEBI:30616"/>
        <dbReference type="ChEBI" id="CHEBI:32966"/>
        <dbReference type="ChEBI" id="CHEBI:57634"/>
        <dbReference type="ChEBI" id="CHEBI:456216"/>
        <dbReference type="EC" id="2.7.1.11"/>
    </reaction>
</comment>
<feature type="binding site" evidence="14">
    <location>
        <begin position="107"/>
        <end position="108"/>
    </location>
    <ligand>
        <name>ATP</name>
        <dbReference type="ChEBI" id="CHEBI:30616"/>
    </ligand>
</feature>
<dbReference type="EMBL" id="CP000607">
    <property type="protein sequence ID" value="ABP37675.1"/>
    <property type="molecule type" value="Genomic_DNA"/>
</dbReference>
<evidence type="ECO:0000256" key="11">
    <source>
        <dbReference type="ARBA" id="ARBA00022842"/>
    </source>
</evidence>
<dbReference type="UniPathway" id="UPA00109">
    <property type="reaction ID" value="UER00182"/>
</dbReference>
<comment type="function">
    <text evidence="14">Catalyzes the phosphorylation of D-fructose 6-phosphate to fructose 1,6-bisphosphate by ATP, the first committing step of glycolysis.</text>
</comment>
<feature type="binding site" description="in other chain" evidence="14">
    <location>
        <position position="258"/>
    </location>
    <ligand>
        <name>substrate</name>
        <note>ligand shared between dimeric partners</note>
    </ligand>
</feature>
<dbReference type="STRING" id="290318.Cvib_1665"/>
<dbReference type="HOGENOM" id="CLU_020655_0_1_10"/>
<keyword evidence="11 14" id="KW-0460">Magnesium</keyword>
<accession>A4SGR6</accession>
<feature type="binding site" evidence="14">
    <location>
        <begin position="137"/>
        <end position="140"/>
    </location>
    <ligand>
        <name>ATP</name>
        <dbReference type="ChEBI" id="CHEBI:30616"/>
    </ligand>
</feature>
<comment type="cofactor">
    <cofactor evidence="1 14">
        <name>Mg(2+)</name>
        <dbReference type="ChEBI" id="CHEBI:18420"/>
    </cofactor>
</comment>
<evidence type="ECO:0000259" key="16">
    <source>
        <dbReference type="Pfam" id="PF00365"/>
    </source>
</evidence>
<dbReference type="GO" id="GO:0048029">
    <property type="term" value="F:monosaccharide binding"/>
    <property type="evidence" value="ECO:0007669"/>
    <property type="project" value="TreeGrafter"/>
</dbReference>
<dbReference type="NCBIfam" id="NF002872">
    <property type="entry name" value="PRK03202.1"/>
    <property type="match status" value="1"/>
</dbReference>
<keyword evidence="8 14" id="KW-0547">Nucleotide-binding</keyword>
<dbReference type="SUPFAM" id="SSF53784">
    <property type="entry name" value="Phosphofructokinase"/>
    <property type="match status" value="1"/>
</dbReference>
<dbReference type="PROSITE" id="PS00433">
    <property type="entry name" value="PHOSPHOFRUCTOKINASE"/>
    <property type="match status" value="1"/>
</dbReference>
<dbReference type="PRINTS" id="PR00476">
    <property type="entry name" value="PHFRCTKINASE"/>
</dbReference>
<dbReference type="GO" id="GO:0005945">
    <property type="term" value="C:6-phosphofructokinase complex"/>
    <property type="evidence" value="ECO:0007669"/>
    <property type="project" value="TreeGrafter"/>
</dbReference>
<feature type="binding site" evidence="14">
    <location>
        <position position="282"/>
    </location>
    <ligand>
        <name>substrate</name>
        <note>ligand shared between dimeric partners</note>
    </ligand>
</feature>
<evidence type="ECO:0000256" key="14">
    <source>
        <dbReference type="HAMAP-Rule" id="MF_00339"/>
    </source>
</evidence>
<gene>
    <name evidence="14" type="primary">pfkA</name>
    <name evidence="17" type="ordered locus">Cvib_1665</name>
</gene>
<feature type="binding site" description="in other chain" evidence="14">
    <location>
        <begin position="161"/>
        <end position="163"/>
    </location>
    <ligand>
        <name>substrate</name>
        <note>ligand shared between dimeric partners</note>
    </ligand>
</feature>
<evidence type="ECO:0000256" key="1">
    <source>
        <dbReference type="ARBA" id="ARBA00001946"/>
    </source>
</evidence>
<evidence type="ECO:0000256" key="15">
    <source>
        <dbReference type="SAM" id="MobiDB-lite"/>
    </source>
</evidence>
<comment type="subunit">
    <text evidence="14">Homotetramer.</text>
</comment>
<evidence type="ECO:0000256" key="8">
    <source>
        <dbReference type="ARBA" id="ARBA00022741"/>
    </source>
</evidence>
<evidence type="ECO:0000256" key="4">
    <source>
        <dbReference type="ARBA" id="ARBA00022490"/>
    </source>
</evidence>
<dbReference type="PANTHER" id="PTHR13697">
    <property type="entry name" value="PHOSPHOFRUCTOKINASE"/>
    <property type="match status" value="1"/>
</dbReference>
<feature type="binding site" description="in other chain" evidence="14">
    <location>
        <begin position="205"/>
        <end position="207"/>
    </location>
    <ligand>
        <name>substrate</name>
        <note>ligand shared between dimeric partners</note>
    </ligand>
</feature>
<dbReference type="GO" id="GO:0006002">
    <property type="term" value="P:fructose 6-phosphate metabolic process"/>
    <property type="evidence" value="ECO:0007669"/>
    <property type="project" value="UniProtKB-UniRule"/>
</dbReference>
<comment type="caution">
    <text evidence="14">Lacks conserved residue(s) required for the propagation of feature annotation.</text>
</comment>
<organism evidence="17">
    <name type="scientific">Chlorobium phaeovibrioides (strain DSM 265 / 1930)</name>
    <name type="common">Prosthecochloris vibrioformis (strain DSM 265)</name>
    <dbReference type="NCBI Taxonomy" id="290318"/>
    <lineage>
        <taxon>Bacteria</taxon>
        <taxon>Pseudomonadati</taxon>
        <taxon>Chlorobiota</taxon>
        <taxon>Chlorobiia</taxon>
        <taxon>Chlorobiales</taxon>
        <taxon>Chlorobiaceae</taxon>
        <taxon>Chlorobium/Pelodictyon group</taxon>
        <taxon>Chlorobium</taxon>
    </lineage>
</organism>
<dbReference type="GO" id="GO:0042802">
    <property type="term" value="F:identical protein binding"/>
    <property type="evidence" value="ECO:0007669"/>
    <property type="project" value="TreeGrafter"/>
</dbReference>
<feature type="binding site" description="in other chain" evidence="14">
    <location>
        <begin position="221"/>
        <end position="223"/>
    </location>
    <ligand>
        <name>ADP</name>
        <dbReference type="ChEBI" id="CHEBI:456216"/>
        <note>allosteric activator; ligand shared between dimeric partners</note>
    </ligand>
</feature>
<dbReference type="InterPro" id="IPR000023">
    <property type="entry name" value="Phosphofructokinase_dom"/>
</dbReference>
<evidence type="ECO:0000256" key="9">
    <source>
        <dbReference type="ARBA" id="ARBA00022777"/>
    </source>
</evidence>
<evidence type="ECO:0000256" key="7">
    <source>
        <dbReference type="ARBA" id="ARBA00022723"/>
    </source>
</evidence>
<proteinExistence type="inferred from homology"/>
<name>A4SGR6_CHLPM</name>
<dbReference type="GO" id="GO:0046872">
    <property type="term" value="F:metal ion binding"/>
    <property type="evidence" value="ECO:0007669"/>
    <property type="project" value="UniProtKB-KW"/>
</dbReference>
<keyword evidence="4 14" id="KW-0963">Cytoplasm</keyword>
<keyword evidence="7 14" id="KW-0479">Metal-binding</keyword>
<dbReference type="InterPro" id="IPR022953">
    <property type="entry name" value="ATP_PFK"/>
</dbReference>
<dbReference type="HAMAP" id="MF_00339">
    <property type="entry name" value="Phosphofructokinase_I_B1"/>
    <property type="match status" value="1"/>
</dbReference>
<keyword evidence="12 14" id="KW-0324">Glycolysis</keyword>
<keyword evidence="5 14" id="KW-0021">Allosteric enzyme</keyword>
<feature type="binding site" description="in other chain" evidence="14">
    <location>
        <position position="190"/>
    </location>
    <ligand>
        <name>ADP</name>
        <dbReference type="ChEBI" id="CHEBI:456216"/>
        <note>allosteric activator; ligand shared between dimeric partners</note>
    </ligand>
</feature>
<feature type="region of interest" description="Disordered" evidence="15">
    <location>
        <begin position="1"/>
        <end position="26"/>
    </location>
</feature>
<dbReference type="InterPro" id="IPR012003">
    <property type="entry name" value="ATP_PFK_prok-type"/>
</dbReference>
<dbReference type="PIRSF" id="PIRSF000532">
    <property type="entry name" value="ATP_PFK_prok"/>
    <property type="match status" value="1"/>
</dbReference>
<feature type="binding site" evidence="14">
    <location>
        <begin position="56"/>
        <end position="60"/>
    </location>
    <ligand>
        <name>ADP</name>
        <dbReference type="ChEBI" id="CHEBI:456216"/>
        <note>allosteric activator; ligand shared between dimeric partners</note>
    </ligand>
</feature>